<organism evidence="2 3">
    <name type="scientific">Strongylus vulgaris</name>
    <name type="common">Blood worm</name>
    <dbReference type="NCBI Taxonomy" id="40348"/>
    <lineage>
        <taxon>Eukaryota</taxon>
        <taxon>Metazoa</taxon>
        <taxon>Ecdysozoa</taxon>
        <taxon>Nematoda</taxon>
        <taxon>Chromadorea</taxon>
        <taxon>Rhabditida</taxon>
        <taxon>Rhabditina</taxon>
        <taxon>Rhabditomorpha</taxon>
        <taxon>Strongyloidea</taxon>
        <taxon>Strongylidae</taxon>
        <taxon>Strongylus</taxon>
    </lineage>
</organism>
<evidence type="ECO:0000313" key="3">
    <source>
        <dbReference type="Proteomes" id="UP000270094"/>
    </source>
</evidence>
<dbReference type="PANTHER" id="PTHR43319">
    <property type="entry name" value="BETA-LACTAMASE-RELATED"/>
    <property type="match status" value="1"/>
</dbReference>
<feature type="domain" description="Beta-lactamase-related" evidence="1">
    <location>
        <begin position="1"/>
        <end position="79"/>
    </location>
</feature>
<sequence length="141" mass="16355">MSHKSGLHYFDASVTEEAVRNHNLMRELIENETSKIPPGTGSGYHTYTYGWLVDQIVRHTDEKKRGIGQFLREEITQPNGNLTIKSPIRISEMRKTLVFTRYEIQKSNQYRISICKLTNLFRQLTMEGAKGFVTSQILKVY</sequence>
<protein>
    <recommendedName>
        <fullName evidence="1">Beta-lactamase-related domain-containing protein</fullName>
    </recommendedName>
</protein>
<dbReference type="Pfam" id="PF00144">
    <property type="entry name" value="Beta-lactamase"/>
    <property type="match status" value="1"/>
</dbReference>
<evidence type="ECO:0000313" key="2">
    <source>
        <dbReference type="EMBL" id="VDM83828.1"/>
    </source>
</evidence>
<accession>A0A3P7LXK7</accession>
<proteinExistence type="predicted"/>
<name>A0A3P7LXK7_STRVU</name>
<keyword evidence="3" id="KW-1185">Reference proteome</keyword>
<dbReference type="Gene3D" id="3.40.710.10">
    <property type="entry name" value="DD-peptidase/beta-lactamase superfamily"/>
    <property type="match status" value="1"/>
</dbReference>
<dbReference type="OrthoDB" id="5946976at2759"/>
<evidence type="ECO:0000259" key="1">
    <source>
        <dbReference type="Pfam" id="PF00144"/>
    </source>
</evidence>
<dbReference type="SUPFAM" id="SSF56601">
    <property type="entry name" value="beta-lactamase/transpeptidase-like"/>
    <property type="match status" value="1"/>
</dbReference>
<dbReference type="InterPro" id="IPR012338">
    <property type="entry name" value="Beta-lactam/transpept-like"/>
</dbReference>
<gene>
    <name evidence="2" type="ORF">SVUK_LOCUS18826</name>
</gene>
<dbReference type="EMBL" id="UYYB01125612">
    <property type="protein sequence ID" value="VDM83828.1"/>
    <property type="molecule type" value="Genomic_DNA"/>
</dbReference>
<dbReference type="InterPro" id="IPR001466">
    <property type="entry name" value="Beta-lactam-related"/>
</dbReference>
<dbReference type="Proteomes" id="UP000270094">
    <property type="component" value="Unassembled WGS sequence"/>
</dbReference>
<dbReference type="InterPro" id="IPR052907">
    <property type="entry name" value="Beta-lactamase/esterase"/>
</dbReference>
<dbReference type="AlphaFoldDB" id="A0A3P7LXK7"/>
<reference evidence="2 3" key="1">
    <citation type="submission" date="2018-11" db="EMBL/GenBank/DDBJ databases">
        <authorList>
            <consortium name="Pathogen Informatics"/>
        </authorList>
    </citation>
    <scope>NUCLEOTIDE SEQUENCE [LARGE SCALE GENOMIC DNA]</scope>
</reference>
<dbReference type="PANTHER" id="PTHR43319:SF2">
    <property type="entry name" value="BETA-LACTAMASE-RELATED DOMAIN-CONTAINING PROTEIN"/>
    <property type="match status" value="1"/>
</dbReference>